<evidence type="ECO:0000256" key="4">
    <source>
        <dbReference type="ARBA" id="ARBA00023004"/>
    </source>
</evidence>
<feature type="repeat" description="WD" evidence="5">
    <location>
        <begin position="633"/>
        <end position="674"/>
    </location>
</feature>
<keyword evidence="7" id="KW-0175">Coiled coil</keyword>
<dbReference type="PANTHER" id="PTHR19848:SF8">
    <property type="entry name" value="F-BOX AND WD REPEAT DOMAIN CONTAINING 7"/>
    <property type="match status" value="1"/>
</dbReference>
<keyword evidence="4 6" id="KW-0408">Iron</keyword>
<feature type="repeat" description="WD" evidence="5">
    <location>
        <begin position="496"/>
        <end position="537"/>
    </location>
</feature>
<feature type="compositionally biased region" description="Basic and acidic residues" evidence="8">
    <location>
        <begin position="409"/>
        <end position="428"/>
    </location>
</feature>
<feature type="repeat" description="WD" evidence="5">
    <location>
        <begin position="767"/>
        <end position="799"/>
    </location>
</feature>
<dbReference type="InterPro" id="IPR009056">
    <property type="entry name" value="Cyt_c-like_dom"/>
</dbReference>
<dbReference type="InterPro" id="IPR011047">
    <property type="entry name" value="Quinoprotein_ADH-like_sf"/>
</dbReference>
<dbReference type="GO" id="GO:0009055">
    <property type="term" value="F:electron transfer activity"/>
    <property type="evidence" value="ECO:0007669"/>
    <property type="project" value="InterPro"/>
</dbReference>
<dbReference type="Proteomes" id="UP000005824">
    <property type="component" value="Unassembled WGS sequence"/>
</dbReference>
<dbReference type="InParanoid" id="B4D1H8"/>
<dbReference type="InterPro" id="IPR011429">
    <property type="entry name" value="Cyt_c_Planctomycete-type"/>
</dbReference>
<dbReference type="PROSITE" id="PS00678">
    <property type="entry name" value="WD_REPEATS_1"/>
    <property type="match status" value="2"/>
</dbReference>
<organism evidence="10 11">
    <name type="scientific">Chthoniobacter flavus Ellin428</name>
    <dbReference type="NCBI Taxonomy" id="497964"/>
    <lineage>
        <taxon>Bacteria</taxon>
        <taxon>Pseudomonadati</taxon>
        <taxon>Verrucomicrobiota</taxon>
        <taxon>Spartobacteria</taxon>
        <taxon>Chthoniobacterales</taxon>
        <taxon>Chthoniobacteraceae</taxon>
        <taxon>Chthoniobacter</taxon>
    </lineage>
</organism>
<evidence type="ECO:0000256" key="7">
    <source>
        <dbReference type="SAM" id="Coils"/>
    </source>
</evidence>
<feature type="repeat" description="WD" evidence="5">
    <location>
        <begin position="675"/>
        <end position="716"/>
    </location>
</feature>
<dbReference type="SMART" id="SM00320">
    <property type="entry name" value="WD40"/>
    <property type="match status" value="10"/>
</dbReference>
<feature type="compositionally biased region" description="Basic and acidic residues" evidence="8">
    <location>
        <begin position="438"/>
        <end position="447"/>
    </location>
</feature>
<evidence type="ECO:0000256" key="1">
    <source>
        <dbReference type="ARBA" id="ARBA00022574"/>
    </source>
</evidence>
<reference evidence="10 11" key="1">
    <citation type="journal article" date="2011" name="J. Bacteriol.">
        <title>Genome sequence of Chthoniobacter flavus Ellin428, an aerobic heterotrophic soil bacterium.</title>
        <authorList>
            <person name="Kant R."/>
            <person name="van Passel M.W."/>
            <person name="Palva A."/>
            <person name="Lucas S."/>
            <person name="Lapidus A."/>
            <person name="Glavina Del Rio T."/>
            <person name="Dalin E."/>
            <person name="Tice H."/>
            <person name="Bruce D."/>
            <person name="Goodwin L."/>
            <person name="Pitluck S."/>
            <person name="Larimer F.W."/>
            <person name="Land M.L."/>
            <person name="Hauser L."/>
            <person name="Sangwan P."/>
            <person name="de Vos W.M."/>
            <person name="Janssen P.H."/>
            <person name="Smidt H."/>
        </authorList>
    </citation>
    <scope>NUCLEOTIDE SEQUENCE [LARGE SCALE GENOMIC DNA]</scope>
    <source>
        <strain evidence="10 11">Ellin428</strain>
    </source>
</reference>
<dbReference type="Pfam" id="PF07635">
    <property type="entry name" value="PSCyt1"/>
    <property type="match status" value="1"/>
</dbReference>
<keyword evidence="2 6" id="KW-0479">Metal-binding</keyword>
<dbReference type="InterPro" id="IPR001680">
    <property type="entry name" value="WD40_rpt"/>
</dbReference>
<proteinExistence type="predicted"/>
<dbReference type="AlphaFoldDB" id="B4D1H8"/>
<protein>
    <submittedName>
        <fullName evidence="10">Planctomycete cytochrome C</fullName>
    </submittedName>
</protein>
<keyword evidence="6" id="KW-0349">Heme</keyword>
<dbReference type="SUPFAM" id="SSF57997">
    <property type="entry name" value="Tropomyosin"/>
    <property type="match status" value="1"/>
</dbReference>
<dbReference type="PROSITE" id="PS51007">
    <property type="entry name" value="CYTC"/>
    <property type="match status" value="1"/>
</dbReference>
<evidence type="ECO:0000256" key="8">
    <source>
        <dbReference type="SAM" id="MobiDB-lite"/>
    </source>
</evidence>
<feature type="domain" description="Cytochrome c" evidence="9">
    <location>
        <begin position="7"/>
        <end position="103"/>
    </location>
</feature>
<dbReference type="Pfam" id="PF00400">
    <property type="entry name" value="WD40"/>
    <property type="match status" value="7"/>
</dbReference>
<keyword evidence="1 5" id="KW-0853">WD repeat</keyword>
<dbReference type="eggNOG" id="COG2319">
    <property type="taxonomic scope" value="Bacteria"/>
</dbReference>
<dbReference type="PANTHER" id="PTHR19848">
    <property type="entry name" value="WD40 REPEAT PROTEIN"/>
    <property type="match status" value="1"/>
</dbReference>
<dbReference type="GO" id="GO:0020037">
    <property type="term" value="F:heme binding"/>
    <property type="evidence" value="ECO:0007669"/>
    <property type="project" value="InterPro"/>
</dbReference>
<name>B4D1H8_9BACT</name>
<evidence type="ECO:0000313" key="10">
    <source>
        <dbReference type="EMBL" id="EDY19590.1"/>
    </source>
</evidence>
<dbReference type="STRING" id="497964.CfE428DRAFT_2766"/>
<feature type="coiled-coil region" evidence="7">
    <location>
        <begin position="302"/>
        <end position="378"/>
    </location>
</feature>
<dbReference type="SUPFAM" id="SSF50998">
    <property type="entry name" value="Quinoprotein alcohol dehydrogenase-like"/>
    <property type="match status" value="1"/>
</dbReference>
<dbReference type="CDD" id="cd00200">
    <property type="entry name" value="WD40"/>
    <property type="match status" value="1"/>
</dbReference>
<evidence type="ECO:0000313" key="11">
    <source>
        <dbReference type="Proteomes" id="UP000005824"/>
    </source>
</evidence>
<dbReference type="InterPro" id="IPR019775">
    <property type="entry name" value="WD40_repeat_CS"/>
</dbReference>
<accession>B4D1H8</accession>
<dbReference type="GO" id="GO:0046872">
    <property type="term" value="F:metal ion binding"/>
    <property type="evidence" value="ECO:0007669"/>
    <property type="project" value="UniProtKB-KW"/>
</dbReference>
<evidence type="ECO:0000256" key="5">
    <source>
        <dbReference type="PROSITE-ProRule" id="PRU00221"/>
    </source>
</evidence>
<dbReference type="PROSITE" id="PS50294">
    <property type="entry name" value="WD_REPEATS_REGION"/>
    <property type="match status" value="4"/>
</dbReference>
<evidence type="ECO:0000256" key="2">
    <source>
        <dbReference type="ARBA" id="ARBA00022723"/>
    </source>
</evidence>
<evidence type="ECO:0000256" key="3">
    <source>
        <dbReference type="ARBA" id="ARBA00022737"/>
    </source>
</evidence>
<dbReference type="EMBL" id="ABVL01000007">
    <property type="protein sequence ID" value="EDY19590.1"/>
    <property type="molecule type" value="Genomic_DNA"/>
</dbReference>
<evidence type="ECO:0000256" key="6">
    <source>
        <dbReference type="PROSITE-ProRule" id="PRU00433"/>
    </source>
</evidence>
<dbReference type="PROSITE" id="PS50082">
    <property type="entry name" value="WD_REPEATS_2"/>
    <property type="match status" value="5"/>
</dbReference>
<dbReference type="Gene3D" id="2.130.10.10">
    <property type="entry name" value="YVTN repeat-like/Quinoprotein amine dehydrogenase"/>
    <property type="match status" value="4"/>
</dbReference>
<dbReference type="InterPro" id="IPR015943">
    <property type="entry name" value="WD40/YVTN_repeat-like_dom_sf"/>
</dbReference>
<feature type="repeat" description="WD" evidence="5">
    <location>
        <begin position="538"/>
        <end position="570"/>
    </location>
</feature>
<evidence type="ECO:0000259" key="9">
    <source>
        <dbReference type="PROSITE" id="PS51007"/>
    </source>
</evidence>
<comment type="caution">
    <text evidence="10">The sequence shown here is derived from an EMBL/GenBank/DDBJ whole genome shotgun (WGS) entry which is preliminary data.</text>
</comment>
<keyword evidence="3" id="KW-0677">Repeat</keyword>
<sequence length="805" mass="85005">MNRTTPVDFDREVRPFLSDNCLSCHCQTTTKGGLNLETPELMLKGGDSGAAIDPKKGSESLMLQAAAHQDDDLVMPPRDNKSKAKNLTSEQLGLLKLWIDQGAKASPKRDRVVEWQPLAQSLAAIFAVAVTPDGQFAACARENRIFIYHVPSGRLVDSEIAHHDQVNSLAFSPDGTLMASGGYREVKLWRHMPITGKPAQPLNAPAESSKLARVDGKTLVLLNAEGKQVGQVDHGDSIVAYAVRADGQRFVTAGGNFAKLWSADGKQIAELRGNRYAREVAGERDRDLQVAAGNVTYRNDAVEAAKKALQASQDRVKKSTEAIAPKEQDVTAKQKALADAKTAKAAADQALATAETDLKTAEKKLQDAAAKAAQLAASAADAIKGTATVDANKLATDAAAALQDAAKARTERDQREAQRKQAADKIEPAGKQVTAAEEAAKNAETAKHVAETELSLAKVEEQKNEVSVTEASAAVKTAEAEKKKAEEVLQAAQQAATAAEQPIRAVAFSPDGTTVATAGDDHLIHTWSAENGAAFDVLKGHDAAVTSLAFVPGGELISATADGAVLAWNLAPEWKLERTIGTGNAGSPLTDRVNAVAFSPDGKQLATGSGEPSRGGELKLWDVASGQLVRDFPKAHSDAVLSLEFSPDGKFLASGAADKMARVTEVATGKVVRNFEGHTHHVLGVTWSADGRTLATAGADGMVKVWDFTTGDRKKNIEGYDKEVTAVRFVGATANLVTSSGDNKVRLVALDGKEVRVFPEVADFMESAAVSADGKTVVAGGQDSVLRIWNSTDGGKLATFAPEKK</sequence>
<gene>
    <name evidence="10" type="ORF">CfE428DRAFT_2766</name>
</gene>
<feature type="region of interest" description="Disordered" evidence="8">
    <location>
        <begin position="409"/>
        <end position="447"/>
    </location>
</feature>
<keyword evidence="11" id="KW-1185">Reference proteome</keyword>